<protein>
    <submittedName>
        <fullName evidence="2">Uncharacterized protein</fullName>
    </submittedName>
</protein>
<organism evidence="2 3">
    <name type="scientific">Hymenochirus boettgeri</name>
    <name type="common">Congo dwarf clawed frog</name>
    <dbReference type="NCBI Taxonomy" id="247094"/>
    <lineage>
        <taxon>Eukaryota</taxon>
        <taxon>Metazoa</taxon>
        <taxon>Chordata</taxon>
        <taxon>Craniata</taxon>
        <taxon>Vertebrata</taxon>
        <taxon>Euteleostomi</taxon>
        <taxon>Amphibia</taxon>
        <taxon>Batrachia</taxon>
        <taxon>Anura</taxon>
        <taxon>Pipoidea</taxon>
        <taxon>Pipidae</taxon>
        <taxon>Pipinae</taxon>
        <taxon>Hymenochirus</taxon>
    </lineage>
</organism>
<keyword evidence="1" id="KW-0732">Signal</keyword>
<reference evidence="2" key="1">
    <citation type="thesis" date="2020" institute="ProQuest LLC" country="789 East Eisenhower Parkway, Ann Arbor, MI, USA">
        <title>Comparative Genomics and Chromosome Evolution.</title>
        <authorList>
            <person name="Mudd A.B."/>
        </authorList>
    </citation>
    <scope>NUCLEOTIDE SEQUENCE</scope>
    <source>
        <strain evidence="2">Female2</strain>
        <tissue evidence="2">Blood</tissue>
    </source>
</reference>
<evidence type="ECO:0000256" key="1">
    <source>
        <dbReference type="SAM" id="SignalP"/>
    </source>
</evidence>
<evidence type="ECO:0000313" key="2">
    <source>
        <dbReference type="EMBL" id="KAG8447370.1"/>
    </source>
</evidence>
<dbReference type="AlphaFoldDB" id="A0A8T2JVE6"/>
<name>A0A8T2JVE6_9PIPI</name>
<evidence type="ECO:0000313" key="3">
    <source>
        <dbReference type="Proteomes" id="UP000812440"/>
    </source>
</evidence>
<feature type="signal peptide" evidence="1">
    <location>
        <begin position="1"/>
        <end position="15"/>
    </location>
</feature>
<sequence>MFINMGILLINIINTAPLNSPTNTEGSMPLPRPVQHWDGAHSAKFLKGTKMMITETSLCFPQSFAA</sequence>
<dbReference type="EMBL" id="JAACNH010000003">
    <property type="protein sequence ID" value="KAG8447370.1"/>
    <property type="molecule type" value="Genomic_DNA"/>
</dbReference>
<accession>A0A8T2JVE6</accession>
<keyword evidence="3" id="KW-1185">Reference proteome</keyword>
<dbReference type="Proteomes" id="UP000812440">
    <property type="component" value="Chromosome 8_10"/>
</dbReference>
<proteinExistence type="predicted"/>
<feature type="chain" id="PRO_5035904753" evidence="1">
    <location>
        <begin position="16"/>
        <end position="66"/>
    </location>
</feature>
<gene>
    <name evidence="2" type="ORF">GDO86_014730</name>
</gene>
<comment type="caution">
    <text evidence="2">The sequence shown here is derived from an EMBL/GenBank/DDBJ whole genome shotgun (WGS) entry which is preliminary data.</text>
</comment>